<evidence type="ECO:0000313" key="4">
    <source>
        <dbReference type="Proteomes" id="UP000249340"/>
    </source>
</evidence>
<protein>
    <submittedName>
        <fullName evidence="3">Sialidase</fullName>
    </submittedName>
</protein>
<feature type="domain" description="F5/8 type C" evidence="2">
    <location>
        <begin position="33"/>
        <end position="169"/>
    </location>
</feature>
<feature type="region of interest" description="Disordered" evidence="1">
    <location>
        <begin position="305"/>
        <end position="336"/>
    </location>
</feature>
<sequence>MTRPRTRHRLPLLLRGPAALWAAFIVAAALLVVPATSARAADALLSQGKAATASSTENAGTPASAAVDGNTGTRWSSAAADPQWLQVDLGSSASISRVVLNWETAYAKAYQIQVSADGSNWTGVYSTTTGAGGTETLNVTGTGRYVRMYGTQRATQYGYSLWEFQVYGSTSGGTGCSTDNAAKGRPATASSTENAGTPASAAVDGDNGTRWSSAAADPQWLQIDLGTSQQICQVALNWETAYAKAYQIQVSPDANTWTSIYTTTNGPGGNETLNITGTGRYLRVYGTQRATAYGYSLWEVTVHTTGTSSTGGTDGGTGGNGGTGGTVPPTDPKNPDLGPNVYIVDPSTSQTDMQNRLNTIATQQHTNQFGDQRYAVLFKPGNYNADVNLGFYTQVAGLGLSPDDVNLNGHVRVEADWLQQGDNPNNLSNATQNFWRSAENLSVTLPNNQVERWAVAQAAPYRRMHLRGSQIQLWNGGDGWASGGLLADSKIDGQVVSGSQQQWFTRNSELGSWAGGVWNMVFVGTQGAPAASFPNPPETVVGQTPVEREKPFLYVDGSGSYNVFVPGVRRNTTGTSWGHGAQVGTSLSLSQFYVVKPGASAATMNAALAQGKNLLFTPGVYHLNDTLRITRADTVVLGLGLATLTPDTGLPAITAADVDGVNLAGLLIDAGPVNSPTLVQLGPAGSSADHSNNPSSLHDVFFRVGGAHLGKATVSLQVNSNNVIGDHMWLWRADHGNAGVGWDVNTAANGLVVNGNDVTMYGLFVEHYQQFNTLWNGNGGRTYFYQNEMPYDVPNQAAWTSGNGNQGWASYKVADSVTTHEAWGVGSYCFFNTNNSIVASHAFEVPNTPGVKFHNLVTVSLGGVGTISHVINNTGAAANLANQQSYVTNYP</sequence>
<dbReference type="Pfam" id="PF00754">
    <property type="entry name" value="F5_F8_type_C"/>
    <property type="match status" value="2"/>
</dbReference>
<dbReference type="PANTHER" id="PTHR45713:SF6">
    <property type="entry name" value="F5_8 TYPE C DOMAIN-CONTAINING PROTEIN"/>
    <property type="match status" value="1"/>
</dbReference>
<dbReference type="EMBL" id="CP031264">
    <property type="protein sequence ID" value="AXI81283.1"/>
    <property type="molecule type" value="Genomic_DNA"/>
</dbReference>
<keyword evidence="4" id="KW-1185">Reference proteome</keyword>
<feature type="compositionally biased region" description="Polar residues" evidence="1">
    <location>
        <begin position="52"/>
        <end position="61"/>
    </location>
</feature>
<feature type="region of interest" description="Disordered" evidence="1">
    <location>
        <begin position="178"/>
        <end position="212"/>
    </location>
</feature>
<evidence type="ECO:0000313" key="3">
    <source>
        <dbReference type="EMBL" id="AXI81283.1"/>
    </source>
</evidence>
<evidence type="ECO:0000256" key="1">
    <source>
        <dbReference type="SAM" id="MobiDB-lite"/>
    </source>
</evidence>
<dbReference type="InterPro" id="IPR059186">
    <property type="entry name" value="SACTE_4363"/>
</dbReference>
<dbReference type="CDD" id="cd23669">
    <property type="entry name" value="GH55_SacteLam55A-like"/>
    <property type="match status" value="1"/>
</dbReference>
<dbReference type="OrthoDB" id="2479530at2"/>
<reference evidence="4" key="1">
    <citation type="submission" date="2018-07" db="EMBL/GenBank/DDBJ databases">
        <title>Streptacidiphilus bronchialis DSM 106435 chromosome.</title>
        <authorList>
            <person name="Batra D."/>
            <person name="Gulvik C.A."/>
        </authorList>
    </citation>
    <scope>NUCLEOTIDE SEQUENCE [LARGE SCALE GENOMIC DNA]</scope>
    <source>
        <strain evidence="4">DSM 106435</strain>
    </source>
</reference>
<dbReference type="Proteomes" id="UP000249340">
    <property type="component" value="Chromosome"/>
</dbReference>
<dbReference type="Gene3D" id="2.60.120.260">
    <property type="entry name" value="Galactose-binding domain-like"/>
    <property type="match status" value="2"/>
</dbReference>
<feature type="domain" description="F5/8 type C" evidence="2">
    <location>
        <begin position="176"/>
        <end position="305"/>
    </location>
</feature>
<organism evidence="3 4">
    <name type="scientific">Peterkaempfera bronchialis</name>
    <dbReference type="NCBI Taxonomy" id="2126346"/>
    <lineage>
        <taxon>Bacteria</taxon>
        <taxon>Bacillati</taxon>
        <taxon>Actinomycetota</taxon>
        <taxon>Actinomycetes</taxon>
        <taxon>Kitasatosporales</taxon>
        <taxon>Streptomycetaceae</taxon>
        <taxon>Peterkaempfera</taxon>
    </lineage>
</organism>
<name>A0A345T5M8_9ACTN</name>
<feature type="region of interest" description="Disordered" evidence="1">
    <location>
        <begin position="51"/>
        <end position="72"/>
    </location>
</feature>
<dbReference type="PROSITE" id="PS50022">
    <property type="entry name" value="FA58C_3"/>
    <property type="match status" value="2"/>
</dbReference>
<dbReference type="SUPFAM" id="SSF49785">
    <property type="entry name" value="Galactose-binding domain-like"/>
    <property type="match status" value="2"/>
</dbReference>
<dbReference type="InterPro" id="IPR000421">
    <property type="entry name" value="FA58C"/>
</dbReference>
<dbReference type="PANTHER" id="PTHR45713">
    <property type="entry name" value="FTP DOMAIN-CONTAINING PROTEIN"/>
    <property type="match status" value="1"/>
</dbReference>
<dbReference type="InterPro" id="IPR051941">
    <property type="entry name" value="BG_Antigen-Binding_Lectin"/>
</dbReference>
<feature type="compositionally biased region" description="Gly residues" evidence="1">
    <location>
        <begin position="312"/>
        <end position="325"/>
    </location>
</feature>
<dbReference type="RefSeq" id="WP_114914680.1">
    <property type="nucleotide sequence ID" value="NZ_CP031264.1"/>
</dbReference>
<dbReference type="AlphaFoldDB" id="A0A345T5M8"/>
<evidence type="ECO:0000259" key="2">
    <source>
        <dbReference type="PROSITE" id="PS50022"/>
    </source>
</evidence>
<feature type="compositionally biased region" description="Polar residues" evidence="1">
    <location>
        <begin position="188"/>
        <end position="197"/>
    </location>
</feature>
<proteinExistence type="predicted"/>
<dbReference type="InterPro" id="IPR008979">
    <property type="entry name" value="Galactose-bd-like_sf"/>
</dbReference>
<gene>
    <name evidence="3" type="ORF">C7M71_008740</name>
</gene>
<dbReference type="KEGG" id="stri:C7M71_008740"/>
<accession>A0A345T5M8</accession>